<dbReference type="SUPFAM" id="SSF53335">
    <property type="entry name" value="S-adenosyl-L-methionine-dependent methyltransferases"/>
    <property type="match status" value="1"/>
</dbReference>
<sequence length="431" mass="48314">MPRYHRNALTLPAIVQRLTRTLRNLPTEGTSSNAQQEIRWLMDHAVLTYPSPFGSTSPLNLVYQRPTAAHRHFRQSSRQWSRIGSEKPHFPNSQFSDLPPGYRAYKWLRQAVWERVHRHKPLQYILGSQPFGELDILTQPPTLIPRWETEEWVLQLATRLNHVWGNTLHQTLGSSGIPTSKTSRPFRILDLCTGTGCIALSLAHTLQPNTAQIVGVDIATTAYQLAQRNLTQLRSQLRNSVRFLCADALSSEFPRQLQTALNDFDAVEPSSSVTDNPTPSTLVDMVVMNPPYISPEEYRILDAEVQQWEDPISLVPLTATTPTGETILSPDSTETGRVTRPLAESLSVAETQDPLGVAFYLGIFPYLVSRNIVLPHSSITSIDHTTPECPVEDISSSTTRWDVAPRLVMEIGGEHQVLAITRALYAQGFNQ</sequence>
<feature type="non-terminal residue" evidence="2">
    <location>
        <position position="431"/>
    </location>
</feature>
<organism evidence="2 3">
    <name type="scientific">Dispira parvispora</name>
    <dbReference type="NCBI Taxonomy" id="1520584"/>
    <lineage>
        <taxon>Eukaryota</taxon>
        <taxon>Fungi</taxon>
        <taxon>Fungi incertae sedis</taxon>
        <taxon>Zoopagomycota</taxon>
        <taxon>Kickxellomycotina</taxon>
        <taxon>Dimargaritomycetes</taxon>
        <taxon>Dimargaritales</taxon>
        <taxon>Dimargaritaceae</taxon>
        <taxon>Dispira</taxon>
    </lineage>
</organism>
<dbReference type="EMBL" id="JANBPY010000204">
    <property type="protein sequence ID" value="KAJ1968288.1"/>
    <property type="molecule type" value="Genomic_DNA"/>
</dbReference>
<dbReference type="GO" id="GO:0032259">
    <property type="term" value="P:methylation"/>
    <property type="evidence" value="ECO:0007669"/>
    <property type="project" value="InterPro"/>
</dbReference>
<dbReference type="InterPro" id="IPR050320">
    <property type="entry name" value="N5-glutamine_MTase"/>
</dbReference>
<gene>
    <name evidence="2" type="ORF">IWQ62_001331</name>
</gene>
<dbReference type="GO" id="GO:0003676">
    <property type="term" value="F:nucleic acid binding"/>
    <property type="evidence" value="ECO:0007669"/>
    <property type="project" value="InterPro"/>
</dbReference>
<dbReference type="InterPro" id="IPR002052">
    <property type="entry name" value="DNA_methylase_N6_adenine_CS"/>
</dbReference>
<dbReference type="GO" id="GO:0005739">
    <property type="term" value="C:mitochondrion"/>
    <property type="evidence" value="ECO:0007669"/>
    <property type="project" value="TreeGrafter"/>
</dbReference>
<proteinExistence type="predicted"/>
<dbReference type="PANTHER" id="PTHR18895:SF74">
    <property type="entry name" value="MTRF1L RELEASE FACTOR GLUTAMINE METHYLTRANSFERASE"/>
    <property type="match status" value="1"/>
</dbReference>
<dbReference type="CDD" id="cd02440">
    <property type="entry name" value="AdoMet_MTases"/>
    <property type="match status" value="1"/>
</dbReference>
<feature type="domain" description="Methyltransferase" evidence="1">
    <location>
        <begin position="188"/>
        <end position="255"/>
    </location>
</feature>
<protein>
    <recommendedName>
        <fullName evidence="1">Methyltransferase domain-containing protein</fullName>
    </recommendedName>
</protein>
<evidence type="ECO:0000313" key="2">
    <source>
        <dbReference type="EMBL" id="KAJ1968288.1"/>
    </source>
</evidence>
<keyword evidence="3" id="KW-1185">Reference proteome</keyword>
<evidence type="ECO:0000259" key="1">
    <source>
        <dbReference type="Pfam" id="PF13649"/>
    </source>
</evidence>
<dbReference type="Proteomes" id="UP001150925">
    <property type="component" value="Unassembled WGS sequence"/>
</dbReference>
<dbReference type="InterPro" id="IPR029063">
    <property type="entry name" value="SAM-dependent_MTases_sf"/>
</dbReference>
<dbReference type="PANTHER" id="PTHR18895">
    <property type="entry name" value="HEMK METHYLTRANSFERASE"/>
    <property type="match status" value="1"/>
</dbReference>
<dbReference type="PROSITE" id="PS00092">
    <property type="entry name" value="N6_MTASE"/>
    <property type="match status" value="1"/>
</dbReference>
<dbReference type="Pfam" id="PF13649">
    <property type="entry name" value="Methyltransf_25"/>
    <property type="match status" value="1"/>
</dbReference>
<dbReference type="GO" id="GO:0008168">
    <property type="term" value="F:methyltransferase activity"/>
    <property type="evidence" value="ECO:0007669"/>
    <property type="project" value="InterPro"/>
</dbReference>
<name>A0A9W8AZ87_9FUNG</name>
<dbReference type="Gene3D" id="3.40.50.150">
    <property type="entry name" value="Vaccinia Virus protein VP39"/>
    <property type="match status" value="1"/>
</dbReference>
<dbReference type="OrthoDB" id="269872at2759"/>
<accession>A0A9W8AZ87</accession>
<reference evidence="2" key="1">
    <citation type="submission" date="2022-07" db="EMBL/GenBank/DDBJ databases">
        <title>Phylogenomic reconstructions and comparative analyses of Kickxellomycotina fungi.</title>
        <authorList>
            <person name="Reynolds N.K."/>
            <person name="Stajich J.E."/>
            <person name="Barry K."/>
            <person name="Grigoriev I.V."/>
            <person name="Crous P."/>
            <person name="Smith M.E."/>
        </authorList>
    </citation>
    <scope>NUCLEOTIDE SEQUENCE</scope>
    <source>
        <strain evidence="2">RSA 1196</strain>
    </source>
</reference>
<evidence type="ECO:0000313" key="3">
    <source>
        <dbReference type="Proteomes" id="UP001150925"/>
    </source>
</evidence>
<dbReference type="InterPro" id="IPR041698">
    <property type="entry name" value="Methyltransf_25"/>
</dbReference>
<comment type="caution">
    <text evidence="2">The sequence shown here is derived from an EMBL/GenBank/DDBJ whole genome shotgun (WGS) entry which is preliminary data.</text>
</comment>
<dbReference type="AlphaFoldDB" id="A0A9W8AZ87"/>